<evidence type="ECO:0000256" key="1">
    <source>
        <dbReference type="SAM" id="MobiDB-lite"/>
    </source>
</evidence>
<accession>A0A1D1UZD8</accession>
<evidence type="ECO:0000313" key="2">
    <source>
        <dbReference type="EMBL" id="GAU93970.1"/>
    </source>
</evidence>
<gene>
    <name evidence="2" type="primary">RvY_05820-1</name>
    <name evidence="2" type="synonym">RvY_05820.1</name>
    <name evidence="2" type="ORF">RvY_05820</name>
</gene>
<dbReference type="EMBL" id="BDGG01000002">
    <property type="protein sequence ID" value="GAU93970.1"/>
    <property type="molecule type" value="Genomic_DNA"/>
</dbReference>
<dbReference type="AlphaFoldDB" id="A0A1D1UZD8"/>
<feature type="region of interest" description="Disordered" evidence="1">
    <location>
        <begin position="43"/>
        <end position="68"/>
    </location>
</feature>
<feature type="compositionally biased region" description="Basic and acidic residues" evidence="1">
    <location>
        <begin position="46"/>
        <end position="57"/>
    </location>
</feature>
<protein>
    <submittedName>
        <fullName evidence="2">Uncharacterized protein</fullName>
    </submittedName>
</protein>
<comment type="caution">
    <text evidence="2">The sequence shown here is derived from an EMBL/GenBank/DDBJ whole genome shotgun (WGS) entry which is preliminary data.</text>
</comment>
<organism evidence="2 3">
    <name type="scientific">Ramazzottius varieornatus</name>
    <name type="common">Water bear</name>
    <name type="synonym">Tardigrade</name>
    <dbReference type="NCBI Taxonomy" id="947166"/>
    <lineage>
        <taxon>Eukaryota</taxon>
        <taxon>Metazoa</taxon>
        <taxon>Ecdysozoa</taxon>
        <taxon>Tardigrada</taxon>
        <taxon>Eutardigrada</taxon>
        <taxon>Parachela</taxon>
        <taxon>Hypsibioidea</taxon>
        <taxon>Ramazzottiidae</taxon>
        <taxon>Ramazzottius</taxon>
    </lineage>
</organism>
<sequence>MIVKQISGNSCADMGRNERQPISFLLILLIPCTPSYPKVYQGKSSKLREVGSPENSHRGRQVYRTKPDGKLRNVGSTLSLVSLSSSYSLLSVSEGFCPTI</sequence>
<reference evidence="2 3" key="1">
    <citation type="journal article" date="2016" name="Nat. Commun.">
        <title>Extremotolerant tardigrade genome and improved radiotolerance of human cultured cells by tardigrade-unique protein.</title>
        <authorList>
            <person name="Hashimoto T."/>
            <person name="Horikawa D.D."/>
            <person name="Saito Y."/>
            <person name="Kuwahara H."/>
            <person name="Kozuka-Hata H."/>
            <person name="Shin-I T."/>
            <person name="Minakuchi Y."/>
            <person name="Ohishi K."/>
            <person name="Motoyama A."/>
            <person name="Aizu T."/>
            <person name="Enomoto A."/>
            <person name="Kondo K."/>
            <person name="Tanaka S."/>
            <person name="Hara Y."/>
            <person name="Koshikawa S."/>
            <person name="Sagara H."/>
            <person name="Miura T."/>
            <person name="Yokobori S."/>
            <person name="Miyagawa K."/>
            <person name="Suzuki Y."/>
            <person name="Kubo T."/>
            <person name="Oyama M."/>
            <person name="Kohara Y."/>
            <person name="Fujiyama A."/>
            <person name="Arakawa K."/>
            <person name="Katayama T."/>
            <person name="Toyoda A."/>
            <person name="Kunieda T."/>
        </authorList>
    </citation>
    <scope>NUCLEOTIDE SEQUENCE [LARGE SCALE GENOMIC DNA]</scope>
    <source>
        <strain evidence="2 3">YOKOZUNA-1</strain>
    </source>
</reference>
<keyword evidence="3" id="KW-1185">Reference proteome</keyword>
<proteinExistence type="predicted"/>
<dbReference type="Proteomes" id="UP000186922">
    <property type="component" value="Unassembled WGS sequence"/>
</dbReference>
<name>A0A1D1UZD8_RAMVA</name>
<evidence type="ECO:0000313" key="3">
    <source>
        <dbReference type="Proteomes" id="UP000186922"/>
    </source>
</evidence>